<evidence type="ECO:0000259" key="1">
    <source>
        <dbReference type="PROSITE" id="PS50943"/>
    </source>
</evidence>
<reference evidence="3" key="1">
    <citation type="submission" date="2021-11" db="EMBL/GenBank/DDBJ databases">
        <title>Cultivation dependent microbiological survey of springs from the worlds oldest radium mine currently devoted to the extraction of radon-saturated water.</title>
        <authorList>
            <person name="Kapinusova G."/>
            <person name="Smrhova T."/>
            <person name="Strejcek M."/>
            <person name="Suman J."/>
            <person name="Jani K."/>
            <person name="Pajer P."/>
            <person name="Uhlik O."/>
        </authorList>
    </citation>
    <scope>NUCLEOTIDE SEQUENCE [LARGE SCALE GENOMIC DNA]</scope>
    <source>
        <strain evidence="3">J379</strain>
    </source>
</reference>
<accession>A0ABY5PG12</accession>
<evidence type="ECO:0000313" key="3">
    <source>
        <dbReference type="Proteomes" id="UP001058860"/>
    </source>
</evidence>
<name>A0ABY5PG12_9ACTN</name>
<dbReference type="CDD" id="cd00093">
    <property type="entry name" value="HTH_XRE"/>
    <property type="match status" value="1"/>
</dbReference>
<dbReference type="Proteomes" id="UP001058860">
    <property type="component" value="Chromosome"/>
</dbReference>
<dbReference type="Pfam" id="PF01381">
    <property type="entry name" value="HTH_3"/>
    <property type="match status" value="1"/>
</dbReference>
<dbReference type="InterPro" id="IPR001387">
    <property type="entry name" value="Cro/C1-type_HTH"/>
</dbReference>
<dbReference type="SUPFAM" id="SSF47413">
    <property type="entry name" value="lambda repressor-like DNA-binding domains"/>
    <property type="match status" value="1"/>
</dbReference>
<dbReference type="PROSITE" id="PS50943">
    <property type="entry name" value="HTH_CROC1"/>
    <property type="match status" value="1"/>
</dbReference>
<proteinExistence type="predicted"/>
<keyword evidence="3" id="KW-1185">Reference proteome</keyword>
<sequence>MDDRASLLRLAMSETGTTQSALARISGVRQPSISQILSGAISASDEQLNRLLACMGYRAEVTRRLTRPDLTRSERRSWLLHRQLARHLDRETLDQWRPVMQSNCERLRGNVQGQPHERNLTRWETAIEAGDLGGLHRALTGLDRDAIEMREVSPMSGLLAEGDRSSALAAAP</sequence>
<dbReference type="Gene3D" id="1.10.260.40">
    <property type="entry name" value="lambda repressor-like DNA-binding domains"/>
    <property type="match status" value="1"/>
</dbReference>
<dbReference type="EMBL" id="CP088295">
    <property type="protein sequence ID" value="UUY03445.1"/>
    <property type="molecule type" value="Genomic_DNA"/>
</dbReference>
<protein>
    <submittedName>
        <fullName evidence="2">Helix-turn-helix domain-containing protein</fullName>
    </submittedName>
</protein>
<feature type="domain" description="HTH cro/C1-type" evidence="1">
    <location>
        <begin position="8"/>
        <end position="61"/>
    </location>
</feature>
<dbReference type="SMART" id="SM00530">
    <property type="entry name" value="HTH_XRE"/>
    <property type="match status" value="1"/>
</dbReference>
<evidence type="ECO:0000313" key="2">
    <source>
        <dbReference type="EMBL" id="UUY03445.1"/>
    </source>
</evidence>
<dbReference type="RefSeq" id="WP_353863950.1">
    <property type="nucleotide sequence ID" value="NZ_CP088295.1"/>
</dbReference>
<gene>
    <name evidence="2" type="ORF">LRS13_22695</name>
</gene>
<organism evidence="2 3">
    <name type="scientific">Svornostia abyssi</name>
    <dbReference type="NCBI Taxonomy" id="2898438"/>
    <lineage>
        <taxon>Bacteria</taxon>
        <taxon>Bacillati</taxon>
        <taxon>Actinomycetota</taxon>
        <taxon>Thermoleophilia</taxon>
        <taxon>Solirubrobacterales</taxon>
        <taxon>Baekduiaceae</taxon>
        <taxon>Svornostia</taxon>
    </lineage>
</organism>
<dbReference type="InterPro" id="IPR010982">
    <property type="entry name" value="Lambda_DNA-bd_dom_sf"/>
</dbReference>